<dbReference type="RefSeq" id="WP_270042015.1">
    <property type="nucleotide sequence ID" value="NZ_JAPDOD010000020.1"/>
</dbReference>
<feature type="transmembrane region" description="Helical" evidence="1">
    <location>
        <begin position="291"/>
        <end position="309"/>
    </location>
</feature>
<feature type="transmembrane region" description="Helical" evidence="1">
    <location>
        <begin position="234"/>
        <end position="256"/>
    </location>
</feature>
<feature type="transmembrane region" description="Helical" evidence="1">
    <location>
        <begin position="192"/>
        <end position="214"/>
    </location>
</feature>
<feature type="transmembrane region" description="Helical" evidence="1">
    <location>
        <begin position="390"/>
        <end position="412"/>
    </location>
</feature>
<evidence type="ECO:0000313" key="3">
    <source>
        <dbReference type="Proteomes" id="UP001149140"/>
    </source>
</evidence>
<feature type="transmembrane region" description="Helical" evidence="1">
    <location>
        <begin position="20"/>
        <end position="41"/>
    </location>
</feature>
<feature type="transmembrane region" description="Helical" evidence="1">
    <location>
        <begin position="424"/>
        <end position="447"/>
    </location>
</feature>
<dbReference type="EMBL" id="JAPDOD010000020">
    <property type="protein sequence ID" value="MDA0162779.1"/>
    <property type="molecule type" value="Genomic_DNA"/>
</dbReference>
<proteinExistence type="predicted"/>
<keyword evidence="1" id="KW-0812">Transmembrane</keyword>
<feature type="transmembrane region" description="Helical" evidence="1">
    <location>
        <begin position="454"/>
        <end position="473"/>
    </location>
</feature>
<comment type="caution">
    <text evidence="2">The sequence shown here is derived from an EMBL/GenBank/DDBJ whole genome shotgun (WGS) entry which is preliminary data.</text>
</comment>
<evidence type="ECO:0000313" key="2">
    <source>
        <dbReference type="EMBL" id="MDA0162779.1"/>
    </source>
</evidence>
<feature type="transmembrane region" description="Helical" evidence="1">
    <location>
        <begin position="78"/>
        <end position="100"/>
    </location>
</feature>
<name>A0A9X3S1T7_9ACTN</name>
<organism evidence="2 3">
    <name type="scientific">Solirubrobacter ginsenosidimutans</name>
    <dbReference type="NCBI Taxonomy" id="490573"/>
    <lineage>
        <taxon>Bacteria</taxon>
        <taxon>Bacillati</taxon>
        <taxon>Actinomycetota</taxon>
        <taxon>Thermoleophilia</taxon>
        <taxon>Solirubrobacterales</taxon>
        <taxon>Solirubrobacteraceae</taxon>
        <taxon>Solirubrobacter</taxon>
    </lineage>
</organism>
<feature type="transmembrane region" description="Helical" evidence="1">
    <location>
        <begin position="155"/>
        <end position="180"/>
    </location>
</feature>
<dbReference type="Proteomes" id="UP001149140">
    <property type="component" value="Unassembled WGS sequence"/>
</dbReference>
<feature type="transmembrane region" description="Helical" evidence="1">
    <location>
        <begin position="493"/>
        <end position="518"/>
    </location>
</feature>
<gene>
    <name evidence="2" type="ORF">OM076_21075</name>
</gene>
<keyword evidence="1" id="KW-0472">Membrane</keyword>
<evidence type="ECO:0000256" key="1">
    <source>
        <dbReference type="SAM" id="Phobius"/>
    </source>
</evidence>
<keyword evidence="3" id="KW-1185">Reference proteome</keyword>
<reference evidence="2" key="1">
    <citation type="submission" date="2022-10" db="EMBL/GenBank/DDBJ databases">
        <title>The WGS of Solirubrobacter ginsenosidimutans DSM 21036.</title>
        <authorList>
            <person name="Jiang Z."/>
        </authorList>
    </citation>
    <scope>NUCLEOTIDE SEQUENCE</scope>
    <source>
        <strain evidence="2">DSM 21036</strain>
    </source>
</reference>
<protein>
    <submittedName>
        <fullName evidence="2">ABC transporter permease</fullName>
    </submittedName>
</protein>
<sequence length="524" mass="52163">MTALTGTRILVGLALRRDRVMIPAWVLGLGAAVAVTASSYSSLYATESSRREVVQTLGTTPATLALYGRIYADSVGGLVAWRLGGIALALAGLMSILIVVRHTRAEEETGRAELVGAGVVGRHAPLAAALITAASASLALGLIVTLAVVANGLALSGAAALGASFAAIGLVFAGVGAIAAQVAQTGRGANGLAVGVLGASFALRAVGDAGPHAVAWFSPLGWGQAIRPFGHERWWLLLALLALAAAAAVAAAHLAIRRDLGAGIVPPRPGPARGALATPLQLAWRLQRGALAAWTAGFAILGAAFGSIAKDIGDVIGDSPEVRDAIKRLGGERSLADAYLAATLGVLALIAAGYAIQAVLRLSSEESGGRAEPLLATSVSRTRWALSHTVIALAGTAVLLAAAGLTAGLAHAAQTGDVGQFPRVLGAALAQVPAAWVLAGVALALFGIAPRASAASWAALALCLALAELGPVLKLSKAVVDLSPFAHSPQLPGGSVTAAPLALAAIAVALGAAGLAALQRRDVD</sequence>
<accession>A0A9X3S1T7</accession>
<keyword evidence="1" id="KW-1133">Transmembrane helix</keyword>
<dbReference type="AlphaFoldDB" id="A0A9X3S1T7"/>
<feature type="transmembrane region" description="Helical" evidence="1">
    <location>
        <begin position="338"/>
        <end position="360"/>
    </location>
</feature>
<feature type="transmembrane region" description="Helical" evidence="1">
    <location>
        <begin position="126"/>
        <end position="149"/>
    </location>
</feature>